<reference evidence="2 3" key="1">
    <citation type="submission" date="2024-08" db="EMBL/GenBank/DDBJ databases">
        <title>Mycobacterium servetensis sp. nov., a novel rapid-growing mycobacterial species recovered from a human patient in Zaragoza, Spain.</title>
        <authorList>
            <person name="Tristancho-Baro A.I."/>
            <person name="Buenestado-Serrano S."/>
            <person name="Garcia De Viedma D."/>
            <person name="Milagro-Beamonte A."/>
            <person name="Burillo N."/>
            <person name="Sanz S."/>
            <person name="Lopez-Calleja A.I."/>
            <person name="Penas-Utrilla D."/>
            <person name="Guardingo M."/>
            <person name="Garcia M.J."/>
            <person name="Vinuelas-Bayon J."/>
        </authorList>
    </citation>
    <scope>NUCLEOTIDE SEQUENCE [LARGE SCALE GENOMIC DNA]</scope>
    <source>
        <strain evidence="3">HUMS_12744610</strain>
    </source>
</reference>
<evidence type="ECO:0000256" key="1">
    <source>
        <dbReference type="SAM" id="MobiDB-lite"/>
    </source>
</evidence>
<dbReference type="RefSeq" id="WP_369738187.1">
    <property type="nucleotide sequence ID" value="NZ_JBGEDP010000001.1"/>
</dbReference>
<accession>A0ABV4C4M4</accession>
<feature type="compositionally biased region" description="Polar residues" evidence="1">
    <location>
        <begin position="139"/>
        <end position="156"/>
    </location>
</feature>
<name>A0ABV4C4M4_9MYCO</name>
<evidence type="ECO:0000313" key="3">
    <source>
        <dbReference type="Proteomes" id="UP001564760"/>
    </source>
</evidence>
<dbReference type="Proteomes" id="UP001564760">
    <property type="component" value="Unassembled WGS sequence"/>
</dbReference>
<organism evidence="2 3">
    <name type="scientific">Mycobacterium servetii</name>
    <dbReference type="NCBI Taxonomy" id="3237418"/>
    <lineage>
        <taxon>Bacteria</taxon>
        <taxon>Bacillati</taxon>
        <taxon>Actinomycetota</taxon>
        <taxon>Actinomycetes</taxon>
        <taxon>Mycobacteriales</taxon>
        <taxon>Mycobacteriaceae</taxon>
        <taxon>Mycobacterium</taxon>
    </lineage>
</organism>
<keyword evidence="3" id="KW-1185">Reference proteome</keyword>
<proteinExistence type="predicted"/>
<dbReference type="EMBL" id="JBGEDP010000001">
    <property type="protein sequence ID" value="MEY8015703.1"/>
    <property type="molecule type" value="Genomic_DNA"/>
</dbReference>
<protein>
    <submittedName>
        <fullName evidence="2">Uncharacterized protein</fullName>
    </submittedName>
</protein>
<sequence length="156" mass="17037">MSDNGSPLRGYLDAELVDYAHAGEEMRHLGALPIPIRLMACAGSFGDFGEGQQSDVGHRPPRRKCGVYITEHLGGFAVKSDRCWCPAPQLPALGAQLETNSRSTIRLSTGVRRERLTPVRDRVDFLAFDAATPPHHRNPSASRPSSSTTLTGRTER</sequence>
<gene>
    <name evidence="2" type="ORF">AB8998_12130</name>
</gene>
<feature type="region of interest" description="Disordered" evidence="1">
    <location>
        <begin position="130"/>
        <end position="156"/>
    </location>
</feature>
<evidence type="ECO:0000313" key="2">
    <source>
        <dbReference type="EMBL" id="MEY8015703.1"/>
    </source>
</evidence>
<comment type="caution">
    <text evidence="2">The sequence shown here is derived from an EMBL/GenBank/DDBJ whole genome shotgun (WGS) entry which is preliminary data.</text>
</comment>